<dbReference type="Gene3D" id="1.10.10.10">
    <property type="entry name" value="Winged helix-like DNA-binding domain superfamily/Winged helix DNA-binding domain"/>
    <property type="match status" value="1"/>
</dbReference>
<feature type="region of interest" description="Disordered" evidence="1">
    <location>
        <begin position="368"/>
        <end position="388"/>
    </location>
</feature>
<protein>
    <submittedName>
        <fullName evidence="3">Helix-turn-helix transcriptional regulator</fullName>
    </submittedName>
</protein>
<dbReference type="SUPFAM" id="SSF46894">
    <property type="entry name" value="C-terminal effector domain of the bipartite response regulators"/>
    <property type="match status" value="1"/>
</dbReference>
<dbReference type="SUPFAM" id="SSF55781">
    <property type="entry name" value="GAF domain-like"/>
    <property type="match status" value="1"/>
</dbReference>
<dbReference type="Proteomes" id="UP000613011">
    <property type="component" value="Unassembled WGS sequence"/>
</dbReference>
<dbReference type="SMART" id="SM00421">
    <property type="entry name" value="HTH_LUXR"/>
    <property type="match status" value="1"/>
</dbReference>
<dbReference type="InterPro" id="IPR036388">
    <property type="entry name" value="WH-like_DNA-bd_sf"/>
</dbReference>
<sequence length="388" mass="41334">MDGLDGMSAPAFSELVGAIYACVLEPQRWIDTCRQIAASCDSPAGGLCVHDRQEDDVQLFVFGYEAAVLQALCEQYAHSPMAIANQSSGVGEVHALSMPRFRLREGAFFREVLQPLGLGDILWFPALRNDRRTASLRASRPDSEPTFQQREIELFRLLAPHVCRALAVSDLLDICALRSQALEATLGGLNVGVFLLAGDGRVVYMNAAAQAQVRTGDALRLVGQHITPVHATARAEWSHAVDVASRTGGACPHPVAIPDGKGGGYVATLMPLAGAQHPGPRAPAAALAVFTQDPDQSSPMPGAAFARLHGLTVGELRVLLALSQGLGGLQAAEMLGITEPTLRTHLQRIYSKTGTSGQSDLLRLLDHSRPPLLNEMTRPGARDGPPLT</sequence>
<dbReference type="GO" id="GO:0003677">
    <property type="term" value="F:DNA binding"/>
    <property type="evidence" value="ECO:0007669"/>
    <property type="project" value="InterPro"/>
</dbReference>
<evidence type="ECO:0000256" key="1">
    <source>
        <dbReference type="SAM" id="MobiDB-lite"/>
    </source>
</evidence>
<evidence type="ECO:0000313" key="3">
    <source>
        <dbReference type="EMBL" id="MBL0419061.1"/>
    </source>
</evidence>
<feature type="domain" description="HTH luxR-type" evidence="2">
    <location>
        <begin position="308"/>
        <end position="365"/>
    </location>
</feature>
<evidence type="ECO:0000313" key="4">
    <source>
        <dbReference type="Proteomes" id="UP000613011"/>
    </source>
</evidence>
<organism evidence="3 4">
    <name type="scientific">Ramlibacter aurantiacus</name>
    <dbReference type="NCBI Taxonomy" id="2801330"/>
    <lineage>
        <taxon>Bacteria</taxon>
        <taxon>Pseudomonadati</taxon>
        <taxon>Pseudomonadota</taxon>
        <taxon>Betaproteobacteria</taxon>
        <taxon>Burkholderiales</taxon>
        <taxon>Comamonadaceae</taxon>
        <taxon>Ramlibacter</taxon>
    </lineage>
</organism>
<gene>
    <name evidence="3" type="ORF">JI739_01755</name>
</gene>
<name>A0A937D5S8_9BURK</name>
<dbReference type="EMBL" id="JAEQNA010000001">
    <property type="protein sequence ID" value="MBL0419061.1"/>
    <property type="molecule type" value="Genomic_DNA"/>
</dbReference>
<dbReference type="InterPro" id="IPR000792">
    <property type="entry name" value="Tscrpt_reg_LuxR_C"/>
</dbReference>
<comment type="caution">
    <text evidence="3">The sequence shown here is derived from an EMBL/GenBank/DDBJ whole genome shotgun (WGS) entry which is preliminary data.</text>
</comment>
<reference evidence="3" key="1">
    <citation type="submission" date="2021-01" db="EMBL/GenBank/DDBJ databases">
        <title>Ramlibacter sp. strain AW1 16S ribosomal RNA gene Genome sequencing and assembly.</title>
        <authorList>
            <person name="Kang M."/>
        </authorList>
    </citation>
    <scope>NUCLEOTIDE SEQUENCE</scope>
    <source>
        <strain evidence="3">AW1</strain>
    </source>
</reference>
<proteinExistence type="predicted"/>
<dbReference type="Pfam" id="PF00196">
    <property type="entry name" value="GerE"/>
    <property type="match status" value="1"/>
</dbReference>
<keyword evidence="4" id="KW-1185">Reference proteome</keyword>
<dbReference type="GO" id="GO:0006355">
    <property type="term" value="P:regulation of DNA-templated transcription"/>
    <property type="evidence" value="ECO:0007669"/>
    <property type="project" value="InterPro"/>
</dbReference>
<dbReference type="InterPro" id="IPR016032">
    <property type="entry name" value="Sig_transdc_resp-reg_C-effctor"/>
</dbReference>
<dbReference type="AlphaFoldDB" id="A0A937D5S8"/>
<dbReference type="RefSeq" id="WP_201682117.1">
    <property type="nucleotide sequence ID" value="NZ_JAEQNA010000001.1"/>
</dbReference>
<evidence type="ECO:0000259" key="2">
    <source>
        <dbReference type="SMART" id="SM00421"/>
    </source>
</evidence>
<accession>A0A937D5S8</accession>